<accession>A0A4R2AT19</accession>
<reference evidence="2 3" key="1">
    <citation type="submission" date="2019-03" db="EMBL/GenBank/DDBJ databases">
        <title>Genomic Encyclopedia of Type Strains, Phase IV (KMG-V): Genome sequencing to study the core and pangenomes of soil and plant-associated prokaryotes.</title>
        <authorList>
            <person name="Whitman W."/>
        </authorList>
    </citation>
    <scope>NUCLEOTIDE SEQUENCE [LARGE SCALE GENOMIC DNA]</scope>
    <source>
        <strain evidence="2 3">23C40</strain>
    </source>
</reference>
<sequence length="284" mass="29384">MGDTPQEAILIGTIAVSVAAFVFAGLRRVLGLDAAWIGLIISAAFLASYFLVYQKIPPLPPVGAVNKIFYLSLAGALLGFAADLADRPRLAGWLALMQPLAAALYIGQSRLAAAPQEVVFAAAAGMLSMTLLQREFGGSAAEDGAKRTLLLAIFSTGFAPIALLGASSSSLQLCLMFAITLLAIVAWSLGSDDNPFATSALLGGAGGMLSVVYAVTLITRKADLLALAILALVFLVPEVARRTGWIDRLQSRMARLVAFGLLCAVPAASGVAIAIISYGSSFPI</sequence>
<dbReference type="Proteomes" id="UP000295043">
    <property type="component" value="Unassembled WGS sequence"/>
</dbReference>
<feature type="transmembrane region" description="Helical" evidence="1">
    <location>
        <begin position="170"/>
        <end position="189"/>
    </location>
</feature>
<evidence type="ECO:0000256" key="1">
    <source>
        <dbReference type="SAM" id="Phobius"/>
    </source>
</evidence>
<name>A0A4R2AT19_9HYPH</name>
<feature type="transmembrane region" description="Helical" evidence="1">
    <location>
        <begin position="144"/>
        <end position="164"/>
    </location>
</feature>
<evidence type="ECO:0000313" key="3">
    <source>
        <dbReference type="Proteomes" id="UP000295043"/>
    </source>
</evidence>
<feature type="transmembrane region" description="Helical" evidence="1">
    <location>
        <begin position="196"/>
        <end position="218"/>
    </location>
</feature>
<proteinExistence type="predicted"/>
<dbReference type="EMBL" id="SLVU01000042">
    <property type="protein sequence ID" value="TCN16901.1"/>
    <property type="molecule type" value="Genomic_DNA"/>
</dbReference>
<feature type="transmembrane region" description="Helical" evidence="1">
    <location>
        <begin position="6"/>
        <end position="24"/>
    </location>
</feature>
<organism evidence="2 3">
    <name type="scientific">Sinorhizobium americanum</name>
    <dbReference type="NCBI Taxonomy" id="194963"/>
    <lineage>
        <taxon>Bacteria</taxon>
        <taxon>Pseudomonadati</taxon>
        <taxon>Pseudomonadota</taxon>
        <taxon>Alphaproteobacteria</taxon>
        <taxon>Hyphomicrobiales</taxon>
        <taxon>Rhizobiaceae</taxon>
        <taxon>Sinorhizobium/Ensifer group</taxon>
        <taxon>Sinorhizobium</taxon>
    </lineage>
</organism>
<feature type="transmembrane region" description="Helical" evidence="1">
    <location>
        <begin position="68"/>
        <end position="85"/>
    </location>
</feature>
<dbReference type="AlphaFoldDB" id="A0A4R2AT19"/>
<feature type="transmembrane region" description="Helical" evidence="1">
    <location>
        <begin position="253"/>
        <end position="278"/>
    </location>
</feature>
<keyword evidence="1" id="KW-1133">Transmembrane helix</keyword>
<evidence type="ECO:0000313" key="2">
    <source>
        <dbReference type="EMBL" id="TCN16901.1"/>
    </source>
</evidence>
<keyword evidence="1" id="KW-0812">Transmembrane</keyword>
<feature type="transmembrane region" description="Helical" evidence="1">
    <location>
        <begin position="36"/>
        <end position="56"/>
    </location>
</feature>
<evidence type="ECO:0008006" key="4">
    <source>
        <dbReference type="Google" id="ProtNLM"/>
    </source>
</evidence>
<comment type="caution">
    <text evidence="2">The sequence shown here is derived from an EMBL/GenBank/DDBJ whole genome shotgun (WGS) entry which is preliminary data.</text>
</comment>
<feature type="transmembrane region" description="Helical" evidence="1">
    <location>
        <begin position="224"/>
        <end position="241"/>
    </location>
</feature>
<keyword evidence="1" id="KW-0472">Membrane</keyword>
<gene>
    <name evidence="2" type="ORF">EV184_14215</name>
</gene>
<dbReference type="RefSeq" id="WP_132081986.1">
    <property type="nucleotide sequence ID" value="NZ_SLVU01000042.1"/>
</dbReference>
<protein>
    <recommendedName>
        <fullName evidence="4">Transmembrane protein</fullName>
    </recommendedName>
</protein>